<evidence type="ECO:0000259" key="1">
    <source>
        <dbReference type="Pfam" id="PF01609"/>
    </source>
</evidence>
<organism evidence="2 3">
    <name type="scientific">Deinococcus deserti (strain DSM 17065 / CIP 109153 / LMG 22923 / VCD115)</name>
    <dbReference type="NCBI Taxonomy" id="546414"/>
    <lineage>
        <taxon>Bacteria</taxon>
        <taxon>Thermotogati</taxon>
        <taxon>Deinococcota</taxon>
        <taxon>Deinococci</taxon>
        <taxon>Deinococcales</taxon>
        <taxon>Deinococcaceae</taxon>
        <taxon>Deinococcus</taxon>
    </lineage>
</organism>
<evidence type="ECO:0000313" key="2">
    <source>
        <dbReference type="EMBL" id="AHX26566.1"/>
    </source>
</evidence>
<dbReference type="GO" id="GO:0003677">
    <property type="term" value="F:DNA binding"/>
    <property type="evidence" value="ECO:0007669"/>
    <property type="project" value="InterPro"/>
</dbReference>
<dbReference type="AlphaFoldDB" id="X5HLM3"/>
<dbReference type="EMBL" id="CP001116">
    <property type="protein sequence ID" value="AHX26566.1"/>
    <property type="molecule type" value="Genomic_DNA"/>
</dbReference>
<dbReference type="GO" id="GO:0006313">
    <property type="term" value="P:DNA transposition"/>
    <property type="evidence" value="ECO:0007669"/>
    <property type="project" value="InterPro"/>
</dbReference>
<dbReference type="KEGG" id="ddr:Deide_2p02235"/>
<gene>
    <name evidence="2" type="ordered locus">Deide_2p02235</name>
</gene>
<name>X5HLM3_DEIDV</name>
<accession>X5HLM3</accession>
<dbReference type="Pfam" id="PF01609">
    <property type="entry name" value="DDE_Tnp_1"/>
    <property type="match status" value="1"/>
</dbReference>
<dbReference type="InterPro" id="IPR002559">
    <property type="entry name" value="Transposase_11"/>
</dbReference>
<reference evidence="2 3" key="1">
    <citation type="journal article" date="2009" name="PLoS Genet.">
        <title>Alliance of proteomics and genomics to unravel the specificities of Sahara bacterium Deinococcus deserti.</title>
        <authorList>
            <person name="de Groot A."/>
            <person name="Dulermo R."/>
            <person name="Ortet P."/>
            <person name="Blanchard L."/>
            <person name="Guerin P."/>
            <person name="Fernandez B."/>
            <person name="Vacherie B."/>
            <person name="Dossat C."/>
            <person name="Jolivet E."/>
            <person name="Siguier P."/>
            <person name="Chandler M."/>
            <person name="Barakat M."/>
            <person name="Dedieu A."/>
            <person name="Barbe V."/>
            <person name="Heulin T."/>
            <person name="Sommer S."/>
            <person name="Achouak W."/>
            <person name="Armengaud J."/>
        </authorList>
    </citation>
    <scope>NUCLEOTIDE SEQUENCE [LARGE SCALE GENOMIC DNA]</scope>
    <source>
        <strain evidence="3">DSM 17065 / CIP 109153 / LMG 22923 / VCD115</strain>
        <plasmid evidence="3">pDeide2</plasmid>
    </source>
</reference>
<keyword evidence="2" id="KW-0614">Plasmid</keyword>
<dbReference type="PANTHER" id="PTHR30007">
    <property type="entry name" value="PHP DOMAIN PROTEIN"/>
    <property type="match status" value="1"/>
</dbReference>
<dbReference type="HOGENOM" id="CLU_055261_1_4_0"/>
<evidence type="ECO:0000313" key="3">
    <source>
        <dbReference type="Proteomes" id="UP000002208"/>
    </source>
</evidence>
<dbReference type="GO" id="GO:0004803">
    <property type="term" value="F:transposase activity"/>
    <property type="evidence" value="ECO:0007669"/>
    <property type="project" value="InterPro"/>
</dbReference>
<geneLocation type="plasmid" evidence="3">
    <name>pDeide2</name>
</geneLocation>
<dbReference type="Proteomes" id="UP000002208">
    <property type="component" value="Plasmid 2"/>
</dbReference>
<protein>
    <submittedName>
        <fullName evidence="2">Putative transposase</fullName>
    </submittedName>
</protein>
<sequence length="134" mass="15557">MAITDANGLPIAVHTASASPHEVTLVHDTLDASFGFDLPQRLIGDRAYDSDQLDVELAAQGIEMIAPNRRNRAKTQDGRALRRYKRRWRIERLFAWLQNFRRLVVRWKQHDGNFFGMVQLGMMVVLLRRLQRCL</sequence>
<proteinExistence type="predicted"/>
<keyword evidence="3" id="KW-1185">Reference proteome</keyword>
<feature type="domain" description="Transposase IS4-like" evidence="1">
    <location>
        <begin position="2"/>
        <end position="123"/>
    </location>
</feature>